<dbReference type="InterPro" id="IPR001926">
    <property type="entry name" value="TrpB-like_PALP"/>
</dbReference>
<keyword evidence="3" id="KW-0663">Pyridoxal phosphate</keyword>
<evidence type="ECO:0000313" key="7">
    <source>
        <dbReference type="Proteomes" id="UP000037510"/>
    </source>
</evidence>
<feature type="compositionally biased region" description="Basic and acidic residues" evidence="4">
    <location>
        <begin position="166"/>
        <end position="179"/>
    </location>
</feature>
<dbReference type="InterPro" id="IPR050214">
    <property type="entry name" value="Cys_Synth/Cystath_Beta-Synth"/>
</dbReference>
<name>A0A0L7KRC7_OPEBR</name>
<feature type="non-terminal residue" evidence="6">
    <location>
        <position position="1"/>
    </location>
</feature>
<evidence type="ECO:0000313" key="6">
    <source>
        <dbReference type="EMBL" id="KOB65574.1"/>
    </source>
</evidence>
<organism evidence="6 7">
    <name type="scientific">Operophtera brumata</name>
    <name type="common">Winter moth</name>
    <name type="synonym">Phalaena brumata</name>
    <dbReference type="NCBI Taxonomy" id="104452"/>
    <lineage>
        <taxon>Eukaryota</taxon>
        <taxon>Metazoa</taxon>
        <taxon>Ecdysozoa</taxon>
        <taxon>Arthropoda</taxon>
        <taxon>Hexapoda</taxon>
        <taxon>Insecta</taxon>
        <taxon>Pterygota</taxon>
        <taxon>Neoptera</taxon>
        <taxon>Endopterygota</taxon>
        <taxon>Lepidoptera</taxon>
        <taxon>Glossata</taxon>
        <taxon>Ditrysia</taxon>
        <taxon>Geometroidea</taxon>
        <taxon>Geometridae</taxon>
        <taxon>Larentiinae</taxon>
        <taxon>Operophtera</taxon>
    </lineage>
</organism>
<proteinExistence type="inferred from homology"/>
<sequence>MSTIGLLGAEVVQTPAMAPYGDPKNFASVAKKLLEENPNAISLDQSTAEEILSAAGEVDMVVMGAGTGGTLAGVARKIKERCPKCVVVAVDPQGSIMFEGGEPKLFFVEGIGGDFIPNVLDKSLVDKVVKPNDHEAFNMSREIIRKEGLLCGAEDGRRQASGGDLTGRDPELHEQKGEPLDLNSSVSRHLMKSYHKVVENRGSPTVGLASRILDIAPFLLVVEEFKRDNNLIGKSYHKVVENRRSPTVGLASRILDIAPFLLVVEEFKRDNNLIGKSYHKVVENRESPTVGLASCILDIAPFLLVVEEFKRDNNLIGKLYHKVVENRGSPTVGLASCILDIAPFLLAVEEFKQDNNLIGNLSTIIWSLKCKLLSRIVFVENSENQNEGDKTGGKGGKK</sequence>
<dbReference type="Proteomes" id="UP000037510">
    <property type="component" value="Unassembled WGS sequence"/>
</dbReference>
<feature type="domain" description="Tryptophan synthase beta chain-like PALP" evidence="5">
    <location>
        <begin position="5"/>
        <end position="153"/>
    </location>
</feature>
<dbReference type="AlphaFoldDB" id="A0A0L7KRC7"/>
<dbReference type="PANTHER" id="PTHR10314">
    <property type="entry name" value="CYSTATHIONINE BETA-SYNTHASE"/>
    <property type="match status" value="1"/>
</dbReference>
<evidence type="ECO:0000256" key="1">
    <source>
        <dbReference type="ARBA" id="ARBA00001933"/>
    </source>
</evidence>
<dbReference type="EMBL" id="JTDY01006949">
    <property type="protein sequence ID" value="KOB65574.1"/>
    <property type="molecule type" value="Genomic_DNA"/>
</dbReference>
<comment type="similarity">
    <text evidence="2">Belongs to the cysteine synthase/cystathionine beta-synthase family.</text>
</comment>
<feature type="non-terminal residue" evidence="6">
    <location>
        <position position="398"/>
    </location>
</feature>
<dbReference type="Pfam" id="PF00291">
    <property type="entry name" value="PALP"/>
    <property type="match status" value="1"/>
</dbReference>
<dbReference type="SUPFAM" id="SSF53686">
    <property type="entry name" value="Tryptophan synthase beta subunit-like PLP-dependent enzymes"/>
    <property type="match status" value="1"/>
</dbReference>
<reference evidence="6 7" key="1">
    <citation type="journal article" date="2015" name="Genome Biol. Evol.">
        <title>The genome of winter moth (Operophtera brumata) provides a genomic perspective on sexual dimorphism and phenology.</title>
        <authorList>
            <person name="Derks M.F."/>
            <person name="Smit S."/>
            <person name="Salis L."/>
            <person name="Schijlen E."/>
            <person name="Bossers A."/>
            <person name="Mateman C."/>
            <person name="Pijl A.S."/>
            <person name="de Ridder D."/>
            <person name="Groenen M.A."/>
            <person name="Visser M.E."/>
            <person name="Megens H.J."/>
        </authorList>
    </citation>
    <scope>NUCLEOTIDE SEQUENCE [LARGE SCALE GENOMIC DNA]</scope>
    <source>
        <strain evidence="6">WM2013NL</strain>
        <tissue evidence="6">Head and thorax</tissue>
    </source>
</reference>
<comment type="cofactor">
    <cofactor evidence="1">
        <name>pyridoxal 5'-phosphate</name>
        <dbReference type="ChEBI" id="CHEBI:597326"/>
    </cofactor>
</comment>
<dbReference type="Gene3D" id="3.40.50.1100">
    <property type="match status" value="2"/>
</dbReference>
<dbReference type="InterPro" id="IPR036052">
    <property type="entry name" value="TrpB-like_PALP_sf"/>
</dbReference>
<accession>A0A0L7KRC7</accession>
<comment type="caution">
    <text evidence="6">The sequence shown here is derived from an EMBL/GenBank/DDBJ whole genome shotgun (WGS) entry which is preliminary data.</text>
</comment>
<evidence type="ECO:0000256" key="4">
    <source>
        <dbReference type="SAM" id="MobiDB-lite"/>
    </source>
</evidence>
<protein>
    <submittedName>
        <fullName evidence="6">Cystathionine beta-synthase</fullName>
    </submittedName>
</protein>
<gene>
    <name evidence="6" type="ORF">OBRU01_17946</name>
</gene>
<dbReference type="STRING" id="104452.A0A0L7KRC7"/>
<feature type="region of interest" description="Disordered" evidence="4">
    <location>
        <begin position="156"/>
        <end position="180"/>
    </location>
</feature>
<evidence type="ECO:0000256" key="2">
    <source>
        <dbReference type="ARBA" id="ARBA00007103"/>
    </source>
</evidence>
<keyword evidence="7" id="KW-1185">Reference proteome</keyword>
<dbReference type="FunFam" id="3.40.50.1100:FF:000118">
    <property type="entry name" value="Related to CYS4-cystathionine beta-synthase"/>
    <property type="match status" value="1"/>
</dbReference>
<evidence type="ECO:0000259" key="5">
    <source>
        <dbReference type="Pfam" id="PF00291"/>
    </source>
</evidence>
<evidence type="ECO:0000256" key="3">
    <source>
        <dbReference type="ARBA" id="ARBA00022898"/>
    </source>
</evidence>
<dbReference type="GO" id="GO:0019344">
    <property type="term" value="P:cysteine biosynthetic process"/>
    <property type="evidence" value="ECO:0007669"/>
    <property type="project" value="UniProtKB-ARBA"/>
</dbReference>